<evidence type="ECO:0000259" key="2">
    <source>
        <dbReference type="PROSITE" id="PS50940"/>
    </source>
</evidence>
<feature type="compositionally biased region" description="Polar residues" evidence="1">
    <location>
        <begin position="299"/>
        <end position="323"/>
    </location>
</feature>
<dbReference type="GeneID" id="107218547"/>
<evidence type="ECO:0000313" key="3">
    <source>
        <dbReference type="Proteomes" id="UP000829291"/>
    </source>
</evidence>
<organism evidence="4">
    <name type="scientific">Neodiprion lecontei</name>
    <name type="common">Redheaded pine sawfly</name>
    <dbReference type="NCBI Taxonomy" id="441921"/>
    <lineage>
        <taxon>Eukaryota</taxon>
        <taxon>Metazoa</taxon>
        <taxon>Ecdysozoa</taxon>
        <taxon>Arthropoda</taxon>
        <taxon>Hexapoda</taxon>
        <taxon>Insecta</taxon>
        <taxon>Pterygota</taxon>
        <taxon>Neoptera</taxon>
        <taxon>Endopterygota</taxon>
        <taxon>Hymenoptera</taxon>
        <taxon>Tenthredinoidea</taxon>
        <taxon>Diprionidae</taxon>
        <taxon>Diprioninae</taxon>
        <taxon>Neodiprion</taxon>
    </lineage>
</organism>
<dbReference type="GO" id="GO:0008061">
    <property type="term" value="F:chitin binding"/>
    <property type="evidence" value="ECO:0007669"/>
    <property type="project" value="InterPro"/>
</dbReference>
<accession>A0A6J0BCD8</accession>
<feature type="region of interest" description="Disordered" evidence="1">
    <location>
        <begin position="661"/>
        <end position="684"/>
    </location>
</feature>
<dbReference type="Pfam" id="PF01607">
    <property type="entry name" value="CBM_14"/>
    <property type="match status" value="1"/>
</dbReference>
<proteinExistence type="predicted"/>
<dbReference type="OrthoDB" id="541276at2759"/>
<sequence length="684" mass="77815">MIQGVRFSHLTIRMPRSSNRRIVITALLVAAVALPIKNVTANSTTGLNLSETMFSVGDEGESSPVDEDAEFKDRYRRLIPYMTFYVSNNNVNQQSQSQSSTPYKGMMRISPNVQRRPVPPASHLRYNNYGTRNNHPKGVGNGVKQTQQYYVSPPTVPHEKFIPSVQYDPKDTDNEEYFTPVRYTQSPNIEDYQSSHYQRPSYLTPRPTTSSSTLRINEHQHQQRPLQLYFTTHRPTTMKFTPAGSYAEILVRKESLPKRPTQRPPYVKYDQGETINYPGAEFEPQRYVRPQPFRLPEQGSASLQSSHFTSSAHQLDQRQRNPSTQATLNHIVKSLQLTNQLPEMLNADNIDESIKTLVEILSLLNNGRKYELPHSQQNSGSVLPVVDSSPKYVQEYQDAYEVVQARPKPSTKRPFKPTRIRPIVVQDNTRPSNGPYHVNVIDIIGRKYLPTILPENQIEATGLSEPPRIVQTTTSQGYKINEETPGDPPVDDNVAVTIFPLTTEEPAAQNYPPPDGASSHVQNFPPTPLKYGATRGKPNVDYPAYATIPKTGFSCSTQRYKGFFGDPDTGCQVWHYCDLNGGMSSFLCPNGTIFSQVALTCDWWFNVKCESTAQLYVLNERLYKYILPVMPKFPEDFSGPEVDRYLELKFKEIEAKMKEKKLRKQQMDKNKTKNSTQIEDNITQ</sequence>
<dbReference type="PROSITE" id="PS50940">
    <property type="entry name" value="CHIT_BIND_II"/>
    <property type="match status" value="1"/>
</dbReference>
<dbReference type="AlphaFoldDB" id="A0A6J0BCD8"/>
<dbReference type="KEGG" id="nlo:107218547"/>
<evidence type="ECO:0000313" key="4">
    <source>
        <dbReference type="RefSeq" id="XP_015511941.2"/>
    </source>
</evidence>
<feature type="domain" description="Chitin-binding type-2" evidence="2">
    <location>
        <begin position="552"/>
        <end position="611"/>
    </location>
</feature>
<dbReference type="Proteomes" id="UP000829291">
    <property type="component" value="Chromosome 1"/>
</dbReference>
<name>A0A6J0BCD8_NEOLC</name>
<dbReference type="PANTHER" id="PTHR22933">
    <property type="entry name" value="FI18007P1-RELATED"/>
    <property type="match status" value="1"/>
</dbReference>
<dbReference type="GO" id="GO:0005576">
    <property type="term" value="C:extracellular region"/>
    <property type="evidence" value="ECO:0007669"/>
    <property type="project" value="InterPro"/>
</dbReference>
<dbReference type="Gene3D" id="2.170.140.10">
    <property type="entry name" value="Chitin binding domain"/>
    <property type="match status" value="1"/>
</dbReference>
<reference evidence="4" key="1">
    <citation type="submission" date="2025-08" db="UniProtKB">
        <authorList>
            <consortium name="RefSeq"/>
        </authorList>
    </citation>
    <scope>IDENTIFICATION</scope>
    <source>
        <tissue evidence="4">Thorax and Abdomen</tissue>
    </source>
</reference>
<dbReference type="PANTHER" id="PTHR22933:SF18">
    <property type="match status" value="1"/>
</dbReference>
<feature type="compositionally biased region" description="Polar residues" evidence="1">
    <location>
        <begin position="673"/>
        <end position="684"/>
    </location>
</feature>
<dbReference type="InterPro" id="IPR052976">
    <property type="entry name" value="Scoloptoxin-like"/>
</dbReference>
<dbReference type="SMART" id="SM00494">
    <property type="entry name" value="ChtBD2"/>
    <property type="match status" value="1"/>
</dbReference>
<feature type="region of interest" description="Disordered" evidence="1">
    <location>
        <begin position="296"/>
        <end position="323"/>
    </location>
</feature>
<keyword evidence="3" id="KW-1185">Reference proteome</keyword>
<dbReference type="InterPro" id="IPR002557">
    <property type="entry name" value="Chitin-bd_dom"/>
</dbReference>
<gene>
    <name evidence="4" type="primary">LOC107218547</name>
</gene>
<dbReference type="InParanoid" id="A0A6J0BCD8"/>
<evidence type="ECO:0000256" key="1">
    <source>
        <dbReference type="SAM" id="MobiDB-lite"/>
    </source>
</evidence>
<protein>
    <submittedName>
        <fullName evidence="4">Uncharacterized protein LOC107218547</fullName>
    </submittedName>
</protein>
<dbReference type="RefSeq" id="XP_015511941.2">
    <property type="nucleotide sequence ID" value="XM_015656455.2"/>
</dbReference>
<dbReference type="InterPro" id="IPR036508">
    <property type="entry name" value="Chitin-bd_dom_sf"/>
</dbReference>
<dbReference type="SUPFAM" id="SSF57625">
    <property type="entry name" value="Invertebrate chitin-binding proteins"/>
    <property type="match status" value="1"/>
</dbReference>